<proteinExistence type="predicted"/>
<dbReference type="Proteomes" id="UP000595046">
    <property type="component" value="Chromosome"/>
</dbReference>
<dbReference type="EMBL" id="CP048882">
    <property type="protein sequence ID" value="QPP09425.1"/>
    <property type="molecule type" value="Genomic_DNA"/>
</dbReference>
<dbReference type="KEGG" id="sbat:G4Z16_26810"/>
<dbReference type="AlphaFoldDB" id="A0A7T1TAQ0"/>
<keyword evidence="2" id="KW-1185">Reference proteome</keyword>
<organism evidence="1 2">
    <name type="scientific">Streptomyces bathyalis</name>
    <dbReference type="NCBI Taxonomy" id="2710756"/>
    <lineage>
        <taxon>Bacteria</taxon>
        <taxon>Bacillati</taxon>
        <taxon>Actinomycetota</taxon>
        <taxon>Actinomycetes</taxon>
        <taxon>Kitasatosporales</taxon>
        <taxon>Streptomycetaceae</taxon>
        <taxon>Streptomyces</taxon>
    </lineage>
</organism>
<name>A0A7T1TAQ0_9ACTN</name>
<gene>
    <name evidence="1" type="ORF">G4Z16_26810</name>
</gene>
<accession>A0A7T1TAQ0</accession>
<reference evidence="2" key="1">
    <citation type="submission" date="2020-02" db="EMBL/GenBank/DDBJ databases">
        <title>Streptomyces sp. ASO4wet.</title>
        <authorList>
            <person name="Risdian C."/>
            <person name="Landwehr W."/>
            <person name="Schupp P."/>
            <person name="Wink J."/>
        </authorList>
    </citation>
    <scope>NUCLEOTIDE SEQUENCE [LARGE SCALE GENOMIC DNA]</scope>
    <source>
        <strain evidence="2">ASO4wet</strain>
    </source>
</reference>
<dbReference type="RefSeq" id="WP_197353202.1">
    <property type="nucleotide sequence ID" value="NZ_CP048882.1"/>
</dbReference>
<evidence type="ECO:0000313" key="2">
    <source>
        <dbReference type="Proteomes" id="UP000595046"/>
    </source>
</evidence>
<sequence>MDTASAGAIAAAVSAAAASAGTEAGRHAWESLLDLCRRIGRGRPGAEIALPDDAGDEDQVRQLTTGVIDESERDEAFAADLERWAGEHGFTVRIERGSVHNTVSGNARISGPVIQGRDFSGPISFGG</sequence>
<evidence type="ECO:0000313" key="1">
    <source>
        <dbReference type="EMBL" id="QPP09425.1"/>
    </source>
</evidence>
<protein>
    <submittedName>
        <fullName evidence="1">Uncharacterized protein</fullName>
    </submittedName>
</protein>